<proteinExistence type="predicted"/>
<keyword evidence="6" id="KW-0299">Galactose metabolism</keyword>
<dbReference type="Gene3D" id="3.90.25.10">
    <property type="entry name" value="UDP-galactose 4-epimerase, domain 1"/>
    <property type="match status" value="1"/>
</dbReference>
<sequence length="332" mass="37306">MIRKKIIVTGGTGYIGTHTCISLITDYDLIMIDNLSNSDKSVIDKIKEITGHNEILFYQIDLLNKLAIEEIFHEHHPFAVIHFAGLKSVPKSISHPLMYYQNNLVGTLNLLDTMDKYECHNLIFSSSATVYGNSPSPLSETSNVGIGISNPYGQSKFMIEQILKDLCISNPKWHVISLRYFNPVGVHHSGLICENTNTPDNLMPIILKKIINEETLDVYGDDYDTPDGFCVRDFVHVMDLAVGHSCALDRMNSLSGYNMYNLGTGNGTSVMEFIKTFIRVNNVPLKYKVTNRREGDVPILFCDPNKAKEELGWSAKLSVETMCVDSWRSVNT</sequence>
<organism evidence="9">
    <name type="scientific">viral metagenome</name>
    <dbReference type="NCBI Taxonomy" id="1070528"/>
    <lineage>
        <taxon>unclassified sequences</taxon>
        <taxon>metagenomes</taxon>
        <taxon>organismal metagenomes</taxon>
    </lineage>
</organism>
<dbReference type="PANTHER" id="PTHR43725">
    <property type="entry name" value="UDP-GLUCOSE 4-EPIMERASE"/>
    <property type="match status" value="1"/>
</dbReference>
<comment type="catalytic activity">
    <reaction evidence="1">
        <text>UDP-alpha-D-glucose = UDP-alpha-D-galactose</text>
        <dbReference type="Rhea" id="RHEA:22168"/>
        <dbReference type="ChEBI" id="CHEBI:58885"/>
        <dbReference type="ChEBI" id="CHEBI:66914"/>
        <dbReference type="EC" id="5.1.3.2"/>
    </reaction>
</comment>
<dbReference type="CDD" id="cd05247">
    <property type="entry name" value="UDP_G4E_1_SDR_e"/>
    <property type="match status" value="1"/>
</dbReference>
<dbReference type="NCBIfam" id="TIGR01179">
    <property type="entry name" value="galE"/>
    <property type="match status" value="1"/>
</dbReference>
<feature type="domain" description="NAD-dependent epimerase/dehydratase" evidence="8">
    <location>
        <begin position="6"/>
        <end position="263"/>
    </location>
</feature>
<accession>A0A6C0C9R3</accession>
<evidence type="ECO:0000256" key="4">
    <source>
        <dbReference type="ARBA" id="ARBA00013189"/>
    </source>
</evidence>
<dbReference type="Pfam" id="PF01370">
    <property type="entry name" value="Epimerase"/>
    <property type="match status" value="1"/>
</dbReference>
<dbReference type="InterPro" id="IPR001509">
    <property type="entry name" value="Epimerase_deHydtase"/>
</dbReference>
<dbReference type="Gene3D" id="3.40.50.720">
    <property type="entry name" value="NAD(P)-binding Rossmann-like Domain"/>
    <property type="match status" value="1"/>
</dbReference>
<dbReference type="PANTHER" id="PTHR43725:SF47">
    <property type="entry name" value="UDP-GLUCOSE 4-EPIMERASE"/>
    <property type="match status" value="1"/>
</dbReference>
<evidence type="ECO:0000313" key="9">
    <source>
        <dbReference type="EMBL" id="QHT01107.1"/>
    </source>
</evidence>
<evidence type="ECO:0000256" key="7">
    <source>
        <dbReference type="ARBA" id="ARBA00023235"/>
    </source>
</evidence>
<protein>
    <recommendedName>
        <fullName evidence="4">UDP-glucose 4-epimerase</fullName>
        <ecNumber evidence="4">5.1.3.2</ecNumber>
    </recommendedName>
</protein>
<evidence type="ECO:0000259" key="8">
    <source>
        <dbReference type="Pfam" id="PF01370"/>
    </source>
</evidence>
<keyword evidence="5" id="KW-0520">NAD</keyword>
<dbReference type="PRINTS" id="PR01713">
    <property type="entry name" value="NUCEPIMERASE"/>
</dbReference>
<keyword evidence="7" id="KW-0413">Isomerase</keyword>
<dbReference type="AlphaFoldDB" id="A0A6C0C9R3"/>
<comment type="pathway">
    <text evidence="3">Carbohydrate metabolism.</text>
</comment>
<keyword evidence="6" id="KW-0119">Carbohydrate metabolism</keyword>
<dbReference type="GO" id="GO:0003978">
    <property type="term" value="F:UDP-glucose 4-epimerase activity"/>
    <property type="evidence" value="ECO:0007669"/>
    <property type="project" value="UniProtKB-EC"/>
</dbReference>
<dbReference type="EMBL" id="MN739364">
    <property type="protein sequence ID" value="QHT01107.1"/>
    <property type="molecule type" value="Genomic_DNA"/>
</dbReference>
<evidence type="ECO:0000256" key="5">
    <source>
        <dbReference type="ARBA" id="ARBA00023027"/>
    </source>
</evidence>
<dbReference type="EC" id="5.1.3.2" evidence="4"/>
<dbReference type="InterPro" id="IPR005886">
    <property type="entry name" value="UDP_G4E"/>
</dbReference>
<reference evidence="9" key="1">
    <citation type="journal article" date="2020" name="Nature">
        <title>Giant virus diversity and host interactions through global metagenomics.</title>
        <authorList>
            <person name="Schulz F."/>
            <person name="Roux S."/>
            <person name="Paez-Espino D."/>
            <person name="Jungbluth S."/>
            <person name="Walsh D.A."/>
            <person name="Denef V.J."/>
            <person name="McMahon K.D."/>
            <person name="Konstantinidis K.T."/>
            <person name="Eloe-Fadrosh E.A."/>
            <person name="Kyrpides N.C."/>
            <person name="Woyke T."/>
        </authorList>
    </citation>
    <scope>NUCLEOTIDE SEQUENCE</scope>
    <source>
        <strain evidence="9">GVMAG-M-3300020192-26</strain>
    </source>
</reference>
<evidence type="ECO:0000256" key="3">
    <source>
        <dbReference type="ARBA" id="ARBA00005007"/>
    </source>
</evidence>
<name>A0A6C0C9R3_9ZZZZ</name>
<comment type="cofactor">
    <cofactor evidence="2">
        <name>NAD(+)</name>
        <dbReference type="ChEBI" id="CHEBI:57540"/>
    </cofactor>
</comment>
<dbReference type="InterPro" id="IPR036291">
    <property type="entry name" value="NAD(P)-bd_dom_sf"/>
</dbReference>
<evidence type="ECO:0000256" key="6">
    <source>
        <dbReference type="ARBA" id="ARBA00023144"/>
    </source>
</evidence>
<evidence type="ECO:0000256" key="2">
    <source>
        <dbReference type="ARBA" id="ARBA00001911"/>
    </source>
</evidence>
<dbReference type="SUPFAM" id="SSF51735">
    <property type="entry name" value="NAD(P)-binding Rossmann-fold domains"/>
    <property type="match status" value="1"/>
</dbReference>
<dbReference type="GO" id="GO:0006012">
    <property type="term" value="P:galactose metabolic process"/>
    <property type="evidence" value="ECO:0007669"/>
    <property type="project" value="UniProtKB-KW"/>
</dbReference>
<evidence type="ECO:0000256" key="1">
    <source>
        <dbReference type="ARBA" id="ARBA00000083"/>
    </source>
</evidence>
<dbReference type="GO" id="GO:0005829">
    <property type="term" value="C:cytosol"/>
    <property type="evidence" value="ECO:0007669"/>
    <property type="project" value="TreeGrafter"/>
</dbReference>